<organism evidence="2 3">
    <name type="scientific">Microbotryum silenes-dioicae</name>
    <dbReference type="NCBI Taxonomy" id="796604"/>
    <lineage>
        <taxon>Eukaryota</taxon>
        <taxon>Fungi</taxon>
        <taxon>Dikarya</taxon>
        <taxon>Basidiomycota</taxon>
        <taxon>Pucciniomycotina</taxon>
        <taxon>Microbotryomycetes</taxon>
        <taxon>Microbotryales</taxon>
        <taxon>Microbotryaceae</taxon>
        <taxon>Microbotryum</taxon>
    </lineage>
</organism>
<sequence>MASRRTAGHRAPVPVNAAPSLSPEISYRREPSPTLSTSSYLSIEDSLASTSSQAHLHLHHPHNLTASSSASSSRPNRRRGGSSTHPYALQQDPPEVDIDLTQDESFNTSSTTSSASTTTQLEGNDTDSLIDASDEQVEQRALEFLNMPLPGEHDQDIDDLSFNLLSNPTLPISLSSTTSNPSGGTSQTRSLRVQDLPRQPHLNAQSTQEQHQQALSFLQSQLSQLSDTDWIDETPAPFRHHAIADPRKVAAAPGPGSGSGGNQGGAWLEQRFNLERYAAAFEDQPVGLEEEWRSGTGGGDGRFADSDQTHAML</sequence>
<keyword evidence="3" id="KW-1185">Reference proteome</keyword>
<protein>
    <submittedName>
        <fullName evidence="2">BQ5605_C001g00494 protein</fullName>
    </submittedName>
</protein>
<name>A0A2X0MXW7_9BASI</name>
<feature type="compositionally biased region" description="Low complexity" evidence="1">
    <location>
        <begin position="32"/>
        <end position="42"/>
    </location>
</feature>
<dbReference type="AlphaFoldDB" id="A0A2X0MXW7"/>
<accession>A0A2X0MXW7</accession>
<feature type="region of interest" description="Disordered" evidence="1">
    <location>
        <begin position="283"/>
        <end position="313"/>
    </location>
</feature>
<reference evidence="2 3" key="1">
    <citation type="submission" date="2016-11" db="EMBL/GenBank/DDBJ databases">
        <authorList>
            <person name="Jaros S."/>
            <person name="Januszkiewicz K."/>
            <person name="Wedrychowicz H."/>
        </authorList>
    </citation>
    <scope>NUCLEOTIDE SEQUENCE [LARGE SCALE GENOMIC DNA]</scope>
</reference>
<evidence type="ECO:0000313" key="2">
    <source>
        <dbReference type="EMBL" id="SGY47089.1"/>
    </source>
</evidence>
<feature type="region of interest" description="Disordered" evidence="1">
    <location>
        <begin position="1"/>
        <end position="126"/>
    </location>
</feature>
<evidence type="ECO:0000313" key="3">
    <source>
        <dbReference type="Proteomes" id="UP000249464"/>
    </source>
</evidence>
<gene>
    <name evidence="2" type="primary">BQ5605_C001g00494</name>
    <name evidence="2" type="ORF">BQ5605_C001G00494</name>
</gene>
<feature type="compositionally biased region" description="Low complexity" evidence="1">
    <location>
        <begin position="108"/>
        <end position="119"/>
    </location>
</feature>
<dbReference type="Proteomes" id="UP000249464">
    <property type="component" value="Unassembled WGS sequence"/>
</dbReference>
<proteinExistence type="predicted"/>
<feature type="compositionally biased region" description="Basic and acidic residues" evidence="1">
    <location>
        <begin position="302"/>
        <end position="313"/>
    </location>
</feature>
<dbReference type="EMBL" id="FQNC01000043">
    <property type="protein sequence ID" value="SGY47089.1"/>
    <property type="molecule type" value="Genomic_DNA"/>
</dbReference>
<evidence type="ECO:0000256" key="1">
    <source>
        <dbReference type="SAM" id="MobiDB-lite"/>
    </source>
</evidence>